<dbReference type="InterPro" id="IPR012337">
    <property type="entry name" value="RNaseH-like_sf"/>
</dbReference>
<accession>T2M9Z8</accession>
<dbReference type="InterPro" id="IPR017439">
    <property type="entry name" value="Amidohydrolase"/>
</dbReference>
<dbReference type="OrthoDB" id="424012at2759"/>
<sequence>MKAKFNNFITATVEFAKNIKPEIADTAEDELIAFIGEMAALPERRKKTIFKMNVRNYWNIIGRDKYHAVYEIAKLINEMICSSATAERAWSTFRFIHSRLRNRLTNVRAEKLTTDSFSTGQMKQQSLELIVSSSNKICAEIMWALHCLNRISNNSNKNVTNLFQAMFPDSEIAKSLQMGPNKVGYSITHGLGPYFKGLLKQQMSLSPWLVVSFDESLNKKTQTCQMDLLIQYWNEEKMQVEVRYWDSSFMGHSTSLDLVNHFNEKISDINISKIVQVSMDGPSVNLKFHRDIQSKREEHELSKLIDIGCCSLHIIHGAFKTGVESTDWELKKTFKSCFTLFHDSPARRSDFISITEGSVFPLSFCATRWVEDKKESLPKSKRPSCKSYKFVVNAVKKELSLVKFQFFSYLASMFEPFLKLYQTDAPMLPHMNGDLVQLIKSILRMFIKSETIEATSKLTKIDLQNKENHLKPSEIDIGFAAELSLSKLRKNDAVILKDMKEFKIQCMHILISAAEKLFKRCPLDSVIVNTSTCLLPNFYAQITPEKNRNQMKILLHHHISLGILTASYSDKVISQFSKFISSEFALNQDVFISYDRNNKRLDDFYFKNIDIKKYPELSSVIKLVLTLSHGQASVERGFSVNKDVVTDNISTDGIVGRRLVRDFMLTNNLNPHSVQITSEMKVAFKSARQKYQIMLEEEKSKNKKHAMLDQKAIILSEIEELKSKMGFLTKTSLMLEKEKMESEFKKELKNCVIKTIDSRALDLNGISQCIWEHPELCFQENYAHDLLTTFLEKEKFVVQRKTPLETAFIARYGDATGLKVGVFCEYDALPGLGHGCGHNLIAEVGIATGLALKEIATLYPNLKMEVIVFGTPAEERGGGKILMIEKGVFDETEICMMSHPTPLEIPAPTWLSRIQLTVVFKGKPAHASGAPWEGVNALDAAVSCYNSISMLRQQTKLTSRIHCIIVDGGKVPNIIPERSELIISIRGIVKEDTFDLANKVKQCASGAAAATGCSVTISETQPFYDSVKTNPTMIELYINNAKSIGVKFNDDAMASKLLASTDMGNVSQIKPSIHPCFKIVTPAANHTHEFTTSSGAPENQIHALNSAKSMAMTVVDILLNLSLLEQIRNDFQNKN</sequence>
<organism evidence="3">
    <name type="scientific">Hydra vulgaris</name>
    <name type="common">Hydra</name>
    <name type="synonym">Hydra attenuata</name>
    <dbReference type="NCBI Taxonomy" id="6087"/>
    <lineage>
        <taxon>Eukaryota</taxon>
        <taxon>Metazoa</taxon>
        <taxon>Cnidaria</taxon>
        <taxon>Hydrozoa</taxon>
        <taxon>Hydroidolina</taxon>
        <taxon>Anthoathecata</taxon>
        <taxon>Aplanulata</taxon>
        <taxon>Hydridae</taxon>
        <taxon>Hydra</taxon>
    </lineage>
</organism>
<name>T2M9Z8_HYDVU</name>
<dbReference type="Gene3D" id="3.40.630.10">
    <property type="entry name" value="Zn peptidases"/>
    <property type="match status" value="1"/>
</dbReference>
<dbReference type="SUPFAM" id="SSF53187">
    <property type="entry name" value="Zn-dependent exopeptidases"/>
    <property type="match status" value="1"/>
</dbReference>
<protein>
    <submittedName>
        <fullName evidence="3">Peptidase M20 domain-containing protein 2</fullName>
    </submittedName>
</protein>
<dbReference type="FunFam" id="3.30.70.360:FF:000004">
    <property type="entry name" value="Peptidase M20 domain-containing protein 2"/>
    <property type="match status" value="1"/>
</dbReference>
<dbReference type="SUPFAM" id="SSF53098">
    <property type="entry name" value="Ribonuclease H-like"/>
    <property type="match status" value="1"/>
</dbReference>
<dbReference type="InterPro" id="IPR036264">
    <property type="entry name" value="Bact_exopeptidase_dim_dom"/>
</dbReference>
<dbReference type="InterPro" id="IPR011650">
    <property type="entry name" value="Peptidase_M20_dimer"/>
</dbReference>
<evidence type="ECO:0000313" key="3">
    <source>
        <dbReference type="EMBL" id="CDG68891.1"/>
    </source>
</evidence>
<dbReference type="EMBL" id="HAAD01002659">
    <property type="protein sequence ID" value="CDG68891.1"/>
    <property type="molecule type" value="mRNA"/>
</dbReference>
<proteinExistence type="evidence at transcript level"/>
<feature type="domain" description="Peptidase M20 dimerisation" evidence="2">
    <location>
        <begin position="915"/>
        <end position="1005"/>
    </location>
</feature>
<dbReference type="Gene3D" id="3.30.70.360">
    <property type="match status" value="1"/>
</dbReference>
<dbReference type="InterPro" id="IPR052030">
    <property type="entry name" value="Peptidase_M20/M20A_hydrolases"/>
</dbReference>
<dbReference type="CDD" id="cd05672">
    <property type="entry name" value="M20_ACY1L2-like"/>
    <property type="match status" value="1"/>
</dbReference>
<dbReference type="GO" id="GO:0016805">
    <property type="term" value="F:dipeptidase activity"/>
    <property type="evidence" value="ECO:0007669"/>
    <property type="project" value="TreeGrafter"/>
</dbReference>
<dbReference type="PANTHER" id="PTHR30575">
    <property type="entry name" value="PEPTIDASE M20"/>
    <property type="match status" value="1"/>
</dbReference>
<dbReference type="SUPFAM" id="SSF55031">
    <property type="entry name" value="Bacterial exopeptidase dimerisation domain"/>
    <property type="match status" value="1"/>
</dbReference>
<evidence type="ECO:0000259" key="2">
    <source>
        <dbReference type="Pfam" id="PF07687"/>
    </source>
</evidence>
<feature type="non-terminal residue" evidence="3">
    <location>
        <position position="1"/>
    </location>
</feature>
<dbReference type="Pfam" id="PF05699">
    <property type="entry name" value="Dimer_Tnp_hAT"/>
    <property type="match status" value="1"/>
</dbReference>
<dbReference type="NCBIfam" id="TIGR01891">
    <property type="entry name" value="amidohydrolases"/>
    <property type="match status" value="1"/>
</dbReference>
<dbReference type="PANTHER" id="PTHR30575:SF0">
    <property type="entry name" value="XAA-ARG DIPEPTIDASE"/>
    <property type="match status" value="1"/>
</dbReference>
<gene>
    <name evidence="3" type="primary">PM20D2</name>
</gene>
<reference evidence="3" key="1">
    <citation type="journal article" date="2013" name="Genome Biol. Evol.">
        <title>Punctuated emergences of genetic and phenotypic innovations in eumetazoan, bilaterian, euteleostome, and hominidae ancestors.</title>
        <authorList>
            <person name="Wenger Y."/>
            <person name="Galliot B."/>
        </authorList>
    </citation>
    <scope>NUCLEOTIDE SEQUENCE</scope>
    <source>
        <tissue evidence="3">Whole animals</tissue>
    </source>
</reference>
<dbReference type="Pfam" id="PF01546">
    <property type="entry name" value="Peptidase_M20"/>
    <property type="match status" value="1"/>
</dbReference>
<dbReference type="InterPro" id="IPR008906">
    <property type="entry name" value="HATC_C_dom"/>
</dbReference>
<evidence type="ECO:0000259" key="1">
    <source>
        <dbReference type="Pfam" id="PF05699"/>
    </source>
</evidence>
<dbReference type="AlphaFoldDB" id="T2M9Z8"/>
<feature type="domain" description="HAT C-terminal dimerisation" evidence="1">
    <location>
        <begin position="50"/>
        <end position="112"/>
    </location>
</feature>
<dbReference type="InterPro" id="IPR002933">
    <property type="entry name" value="Peptidase_M20"/>
</dbReference>
<dbReference type="GO" id="GO:0046983">
    <property type="term" value="F:protein dimerization activity"/>
    <property type="evidence" value="ECO:0007669"/>
    <property type="project" value="InterPro"/>
</dbReference>
<dbReference type="Pfam" id="PF07687">
    <property type="entry name" value="M20_dimer"/>
    <property type="match status" value="1"/>
</dbReference>